<feature type="transmembrane region" description="Helical" evidence="2">
    <location>
        <begin position="36"/>
        <end position="58"/>
    </location>
</feature>
<evidence type="ECO:0000256" key="1">
    <source>
        <dbReference type="SAM" id="Coils"/>
    </source>
</evidence>
<keyword evidence="2" id="KW-0472">Membrane</keyword>
<dbReference type="AlphaFoldDB" id="A0A314L171"/>
<dbReference type="EMBL" id="MJEQ01000572">
    <property type="protein sequence ID" value="OIT35360.1"/>
    <property type="molecule type" value="Genomic_DNA"/>
</dbReference>
<protein>
    <submittedName>
        <fullName evidence="3">Uncharacterized protein</fullName>
    </submittedName>
</protein>
<keyword evidence="4" id="KW-1185">Reference proteome</keyword>
<keyword evidence="1" id="KW-0175">Coiled coil</keyword>
<sequence>MKIVEEVKAESKNLNKKLDSLRKDERRVQRELDNSLHFSLKSLGLSFSMFVVLVLAFSNKTLECPLFYPIVLTGLVLMSLSVFCCYLALMKVKFLKEGEVKDQVETLSALRDEIKAEMVKVSGLKQRLDADTLEILEEHLHIMDERVKGKPICAFSAKCIQFLIVYLSFYSLGVCCVIIWCLPCDFCA</sequence>
<evidence type="ECO:0000256" key="2">
    <source>
        <dbReference type="SAM" id="Phobius"/>
    </source>
</evidence>
<dbReference type="Proteomes" id="UP000187609">
    <property type="component" value="Unassembled WGS sequence"/>
</dbReference>
<gene>
    <name evidence="3" type="ORF">A4A49_18276</name>
</gene>
<comment type="caution">
    <text evidence="3">The sequence shown here is derived from an EMBL/GenBank/DDBJ whole genome shotgun (WGS) entry which is preliminary data.</text>
</comment>
<proteinExistence type="predicted"/>
<feature type="coiled-coil region" evidence="1">
    <location>
        <begin position="4"/>
        <end position="31"/>
    </location>
</feature>
<feature type="transmembrane region" description="Helical" evidence="2">
    <location>
        <begin position="160"/>
        <end position="180"/>
    </location>
</feature>
<evidence type="ECO:0000313" key="4">
    <source>
        <dbReference type="Proteomes" id="UP000187609"/>
    </source>
</evidence>
<keyword evidence="2" id="KW-1133">Transmembrane helix</keyword>
<organism evidence="3 4">
    <name type="scientific">Nicotiana attenuata</name>
    <name type="common">Coyote tobacco</name>
    <dbReference type="NCBI Taxonomy" id="49451"/>
    <lineage>
        <taxon>Eukaryota</taxon>
        <taxon>Viridiplantae</taxon>
        <taxon>Streptophyta</taxon>
        <taxon>Embryophyta</taxon>
        <taxon>Tracheophyta</taxon>
        <taxon>Spermatophyta</taxon>
        <taxon>Magnoliopsida</taxon>
        <taxon>eudicotyledons</taxon>
        <taxon>Gunneridae</taxon>
        <taxon>Pentapetalae</taxon>
        <taxon>asterids</taxon>
        <taxon>lamiids</taxon>
        <taxon>Solanales</taxon>
        <taxon>Solanaceae</taxon>
        <taxon>Nicotianoideae</taxon>
        <taxon>Nicotianeae</taxon>
        <taxon>Nicotiana</taxon>
    </lineage>
</organism>
<dbReference type="Gramene" id="OIT35360">
    <property type="protein sequence ID" value="OIT35360"/>
    <property type="gene ID" value="A4A49_18276"/>
</dbReference>
<accession>A0A314L171</accession>
<keyword evidence="2" id="KW-0812">Transmembrane</keyword>
<name>A0A314L171_NICAT</name>
<reference evidence="3" key="1">
    <citation type="submission" date="2016-11" db="EMBL/GenBank/DDBJ databases">
        <title>The genome of Nicotiana attenuata.</title>
        <authorList>
            <person name="Xu S."/>
            <person name="Brockmoeller T."/>
            <person name="Gaquerel E."/>
            <person name="Navarro A."/>
            <person name="Kuhl H."/>
            <person name="Gase K."/>
            <person name="Ling Z."/>
            <person name="Zhou W."/>
            <person name="Kreitzer C."/>
            <person name="Stanke M."/>
            <person name="Tang H."/>
            <person name="Lyons E."/>
            <person name="Pandey P."/>
            <person name="Pandey S.P."/>
            <person name="Timmermann B."/>
            <person name="Baldwin I.T."/>
        </authorList>
    </citation>
    <scope>NUCLEOTIDE SEQUENCE [LARGE SCALE GENOMIC DNA]</scope>
    <source>
        <strain evidence="3">UT</strain>
    </source>
</reference>
<feature type="transmembrane region" description="Helical" evidence="2">
    <location>
        <begin position="70"/>
        <end position="89"/>
    </location>
</feature>
<evidence type="ECO:0000313" key="3">
    <source>
        <dbReference type="EMBL" id="OIT35360.1"/>
    </source>
</evidence>